<dbReference type="NCBIfam" id="TIGR00254">
    <property type="entry name" value="GGDEF"/>
    <property type="match status" value="1"/>
</dbReference>
<dbReference type="CDD" id="cd01949">
    <property type="entry name" value="GGDEF"/>
    <property type="match status" value="1"/>
</dbReference>
<protein>
    <submittedName>
        <fullName evidence="4">Diguanylate cyclase (GGDEF)-like protein</fullName>
    </submittedName>
</protein>
<dbReference type="SMART" id="SM00267">
    <property type="entry name" value="GGDEF"/>
    <property type="match status" value="1"/>
</dbReference>
<gene>
    <name evidence="4" type="ORF">J2T60_002307</name>
</gene>
<evidence type="ECO:0000313" key="5">
    <source>
        <dbReference type="Proteomes" id="UP001523550"/>
    </source>
</evidence>
<dbReference type="CDD" id="cd01948">
    <property type="entry name" value="EAL"/>
    <property type="match status" value="1"/>
</dbReference>
<dbReference type="PANTHER" id="PTHR33121">
    <property type="entry name" value="CYCLIC DI-GMP PHOSPHODIESTERASE PDEF"/>
    <property type="match status" value="1"/>
</dbReference>
<dbReference type="PROSITE" id="PS50883">
    <property type="entry name" value="EAL"/>
    <property type="match status" value="1"/>
</dbReference>
<dbReference type="RefSeq" id="WP_253450183.1">
    <property type="nucleotide sequence ID" value="NZ_JALJYF010000002.1"/>
</dbReference>
<reference evidence="4 5" key="1">
    <citation type="submission" date="2022-03" db="EMBL/GenBank/DDBJ databases">
        <title>Genomic Encyclopedia of Type Strains, Phase III (KMG-III): the genomes of soil and plant-associated and newly described type strains.</title>
        <authorList>
            <person name="Whitman W."/>
        </authorList>
    </citation>
    <scope>NUCLEOTIDE SEQUENCE [LARGE SCALE GENOMIC DNA]</scope>
    <source>
        <strain evidence="4 5">BSker1</strain>
    </source>
</reference>
<keyword evidence="1" id="KW-0472">Membrane</keyword>
<evidence type="ECO:0000259" key="2">
    <source>
        <dbReference type="PROSITE" id="PS50883"/>
    </source>
</evidence>
<keyword evidence="1" id="KW-1133">Transmembrane helix</keyword>
<dbReference type="EMBL" id="JALJYF010000002">
    <property type="protein sequence ID" value="MCP1728307.1"/>
    <property type="molecule type" value="Genomic_DNA"/>
</dbReference>
<feature type="transmembrane region" description="Helical" evidence="1">
    <location>
        <begin position="12"/>
        <end position="33"/>
    </location>
</feature>
<name>A0ABT1GB85_9GAMM</name>
<feature type="transmembrane region" description="Helical" evidence="1">
    <location>
        <begin position="53"/>
        <end position="74"/>
    </location>
</feature>
<sequence>MELNDYLSRRRPGIYALSISLTYLVLAVTWIGFSDQWVARLADEPETVSQLQTLKGIFFVVATATMLFLFTYWTGQSLLQANRMDQWSRRDPLTGLASRVQIMEILKQGLAHREHKGGQLAVIILDVAQLRRINESFGVAAGDAALLQLAHRLRHEAGPNISLGRPGAGQFVAIVQPPCETEMAISWAERLLQVTREAVQVGGRAIRLRLDAGIALAPDDGDDPQTLIQRAHTAVFRAKKRENPSVCFASELQSGPSQQSLKLESDLGLALKRKQFQLLYQPIVNALDGRIEGCEALIRWEHPEMGLIPPNRFIPLLEQSGQIVDVGAWVIDQSLAQLRRVADPALSMSINLSRRQLWDSSLTGTLEAACRRHHVDRRKVCLEVTESLAMHDPAGTSEMLRELQQIGYSLAMDDFGSGYSCLAYLKQYPLDILKIDRAFVSGVPEDQGNRDLLEIIIHMAKRFKLKTVAEGVETETECRTLQTLGCDFLQGYWLARPLTGEGLEALMVRHNGYLSLEPSFRNTLKRTASP</sequence>
<evidence type="ECO:0000259" key="3">
    <source>
        <dbReference type="PROSITE" id="PS50887"/>
    </source>
</evidence>
<evidence type="ECO:0000313" key="4">
    <source>
        <dbReference type="EMBL" id="MCP1728307.1"/>
    </source>
</evidence>
<dbReference type="Proteomes" id="UP001523550">
    <property type="component" value="Unassembled WGS sequence"/>
</dbReference>
<comment type="caution">
    <text evidence="4">The sequence shown here is derived from an EMBL/GenBank/DDBJ whole genome shotgun (WGS) entry which is preliminary data.</text>
</comment>
<dbReference type="SUPFAM" id="SSF141868">
    <property type="entry name" value="EAL domain-like"/>
    <property type="match status" value="1"/>
</dbReference>
<accession>A0ABT1GB85</accession>
<keyword evidence="1" id="KW-0812">Transmembrane</keyword>
<feature type="domain" description="EAL" evidence="2">
    <location>
        <begin position="260"/>
        <end position="511"/>
    </location>
</feature>
<dbReference type="Gene3D" id="3.20.20.450">
    <property type="entry name" value="EAL domain"/>
    <property type="match status" value="1"/>
</dbReference>
<dbReference type="Gene3D" id="3.30.70.270">
    <property type="match status" value="1"/>
</dbReference>
<feature type="domain" description="GGDEF" evidence="3">
    <location>
        <begin position="118"/>
        <end position="251"/>
    </location>
</feature>
<dbReference type="SMART" id="SM00052">
    <property type="entry name" value="EAL"/>
    <property type="match status" value="1"/>
</dbReference>
<organism evidence="4 5">
    <name type="scientific">Natronospira proteinivora</name>
    <dbReference type="NCBI Taxonomy" id="1807133"/>
    <lineage>
        <taxon>Bacteria</taxon>
        <taxon>Pseudomonadati</taxon>
        <taxon>Pseudomonadota</taxon>
        <taxon>Gammaproteobacteria</taxon>
        <taxon>Natronospirales</taxon>
        <taxon>Natronospiraceae</taxon>
        <taxon>Natronospira</taxon>
    </lineage>
</organism>
<proteinExistence type="predicted"/>
<keyword evidence="5" id="KW-1185">Reference proteome</keyword>
<dbReference type="InterPro" id="IPR035919">
    <property type="entry name" value="EAL_sf"/>
</dbReference>
<dbReference type="InterPro" id="IPR050706">
    <property type="entry name" value="Cyclic-di-GMP_PDE-like"/>
</dbReference>
<dbReference type="Pfam" id="PF00563">
    <property type="entry name" value="EAL"/>
    <property type="match status" value="1"/>
</dbReference>
<evidence type="ECO:0000256" key="1">
    <source>
        <dbReference type="SAM" id="Phobius"/>
    </source>
</evidence>
<dbReference type="InterPro" id="IPR001633">
    <property type="entry name" value="EAL_dom"/>
</dbReference>
<dbReference type="InterPro" id="IPR029787">
    <property type="entry name" value="Nucleotide_cyclase"/>
</dbReference>
<dbReference type="InterPro" id="IPR043128">
    <property type="entry name" value="Rev_trsase/Diguanyl_cyclase"/>
</dbReference>
<dbReference type="Pfam" id="PF00990">
    <property type="entry name" value="GGDEF"/>
    <property type="match status" value="1"/>
</dbReference>
<dbReference type="InterPro" id="IPR000160">
    <property type="entry name" value="GGDEF_dom"/>
</dbReference>
<dbReference type="PROSITE" id="PS50887">
    <property type="entry name" value="GGDEF"/>
    <property type="match status" value="1"/>
</dbReference>
<dbReference type="SUPFAM" id="SSF55073">
    <property type="entry name" value="Nucleotide cyclase"/>
    <property type="match status" value="1"/>
</dbReference>
<dbReference type="PANTHER" id="PTHR33121:SF71">
    <property type="entry name" value="OXYGEN SENSOR PROTEIN DOSP"/>
    <property type="match status" value="1"/>
</dbReference>